<dbReference type="Proteomes" id="UP001442841">
    <property type="component" value="Chromosome"/>
</dbReference>
<dbReference type="RefSeq" id="WP_425308956.1">
    <property type="nucleotide sequence ID" value="NZ_CP154795.1"/>
</dbReference>
<protein>
    <submittedName>
        <fullName evidence="3">DUF559 domain-containing protein</fullName>
    </submittedName>
</protein>
<evidence type="ECO:0000313" key="3">
    <source>
        <dbReference type="EMBL" id="XAN07495.1"/>
    </source>
</evidence>
<accession>A0ABZ3FS14</accession>
<dbReference type="Pfam" id="PF09407">
    <property type="entry name" value="AbiEi_1"/>
    <property type="match status" value="1"/>
</dbReference>
<name>A0ABZ3FS14_9ACTN</name>
<keyword evidence="4" id="KW-1185">Reference proteome</keyword>
<evidence type="ECO:0000313" key="4">
    <source>
        <dbReference type="Proteomes" id="UP001442841"/>
    </source>
</evidence>
<proteinExistence type="predicted"/>
<dbReference type="InterPro" id="IPR018547">
    <property type="entry name" value="AbiEi_C"/>
</dbReference>
<dbReference type="Pfam" id="PF04480">
    <property type="entry name" value="DUF559"/>
    <property type="match status" value="1"/>
</dbReference>
<evidence type="ECO:0000259" key="2">
    <source>
        <dbReference type="Pfam" id="PF09407"/>
    </source>
</evidence>
<dbReference type="EMBL" id="CP154795">
    <property type="protein sequence ID" value="XAN07495.1"/>
    <property type="molecule type" value="Genomic_DNA"/>
</dbReference>
<dbReference type="InterPro" id="IPR007569">
    <property type="entry name" value="DUF559"/>
</dbReference>
<gene>
    <name evidence="3" type="ORF">AADG42_09375</name>
</gene>
<organism evidence="3 4">
    <name type="scientific">Ammonicoccus fulvus</name>
    <dbReference type="NCBI Taxonomy" id="3138240"/>
    <lineage>
        <taxon>Bacteria</taxon>
        <taxon>Bacillati</taxon>
        <taxon>Actinomycetota</taxon>
        <taxon>Actinomycetes</taxon>
        <taxon>Propionibacteriales</taxon>
        <taxon>Propionibacteriaceae</taxon>
        <taxon>Ammonicoccus</taxon>
    </lineage>
</organism>
<feature type="domain" description="AbiEi antitoxin C-terminal" evidence="2">
    <location>
        <begin position="66"/>
        <end position="172"/>
    </location>
</feature>
<sequence length="314" mass="34918">MELDDLVKNQHYAVSRSQALQHLTPAALRWQLKKGLWRTFHPGVYIAHAGPLTWMTRANAALLSCGKDSALALGSAAYLLGINDTEPQILNVHLPNNVSRNRPTGVRIRRRKPFVTVVRKGLRVTPPAMTVLDLGDLATASREDAIAVATRAVQRKKVTVEELIEKLDKRRAHRHRHALTLALGVVAEGAESVLEVDFVQQVLLAHGLPLMRMAVPDEVGGKSIRRDFVDDEHKIVLEVDGTIAHEGQRRRDNRRDRGTAAQGAQTLRAGWVDVYYETCELALDIFHTKQHRGFGGEIRQCGPTCAVKLMKRSA</sequence>
<feature type="domain" description="DUF559" evidence="1">
    <location>
        <begin position="227"/>
        <end position="274"/>
    </location>
</feature>
<evidence type="ECO:0000259" key="1">
    <source>
        <dbReference type="Pfam" id="PF04480"/>
    </source>
</evidence>
<reference evidence="3 4" key="1">
    <citation type="submission" date="2024-04" db="EMBL/GenBank/DDBJ databases">
        <title>Isolation of an actinomycete strain from pig manure.</title>
        <authorList>
            <person name="Gong T."/>
            <person name="Yu Z."/>
            <person name="An M."/>
            <person name="Wei C."/>
            <person name="Yang W."/>
            <person name="Liu L."/>
        </authorList>
    </citation>
    <scope>NUCLEOTIDE SEQUENCE [LARGE SCALE GENOMIC DNA]</scope>
    <source>
        <strain evidence="3 4">ZF39</strain>
    </source>
</reference>